<keyword evidence="3" id="KW-0732">Signal</keyword>
<dbReference type="InterPro" id="IPR056861">
    <property type="entry name" value="HMCN1-like_VWA"/>
</dbReference>
<keyword evidence="2" id="KW-0964">Secreted</keyword>
<comment type="subcellular location">
    <subcellularLocation>
        <location evidence="1">Secreted</location>
    </subcellularLocation>
</comment>
<evidence type="ECO:0000313" key="6">
    <source>
        <dbReference type="Proteomes" id="UP001165289"/>
    </source>
</evidence>
<dbReference type="SUPFAM" id="SSF53300">
    <property type="entry name" value="vWA-like"/>
    <property type="match status" value="1"/>
</dbReference>
<dbReference type="InterPro" id="IPR036465">
    <property type="entry name" value="vWFA_dom_sf"/>
</dbReference>
<evidence type="ECO:0000259" key="4">
    <source>
        <dbReference type="Pfam" id="PF25106"/>
    </source>
</evidence>
<dbReference type="GO" id="GO:0004674">
    <property type="term" value="F:protein serine/threonine kinase activity"/>
    <property type="evidence" value="ECO:0007669"/>
    <property type="project" value="TreeGrafter"/>
</dbReference>
<protein>
    <recommendedName>
        <fullName evidence="4">Hemicentin-1-like von Willebrand factor A domain-containing protein</fullName>
    </recommendedName>
</protein>
<gene>
    <name evidence="5" type="ORF">LOD99_1412</name>
</gene>
<evidence type="ECO:0000256" key="3">
    <source>
        <dbReference type="ARBA" id="ARBA00022729"/>
    </source>
</evidence>
<evidence type="ECO:0000313" key="5">
    <source>
        <dbReference type="EMBL" id="KAI6656617.1"/>
    </source>
</evidence>
<dbReference type="PANTHER" id="PTHR47763:SF1">
    <property type="entry name" value="DUF659 DOMAIN-CONTAINING PROTEIN"/>
    <property type="match status" value="1"/>
</dbReference>
<evidence type="ECO:0000256" key="2">
    <source>
        <dbReference type="ARBA" id="ARBA00022525"/>
    </source>
</evidence>
<proteinExistence type="predicted"/>
<dbReference type="Pfam" id="PF25106">
    <property type="entry name" value="VWA_4"/>
    <property type="match status" value="1"/>
</dbReference>
<accession>A0AAV7K5M1</accession>
<sequence length="432" mass="50119">MLCTKPIYPKFILDEETFKKLEFTNMFTSENIFNIYQYVTEFLSVLNTDIAELTREEFAEMVQPIKEQFEKDSIGCPNQCPSCGKLCERELHPNNGKCMIKTGHQICSMGGKVWNYDENNSAVLFMCDDFRDNTTIVLQGRTRIWKQFKHFSAFEWDWHLPKDHKNLALQYTNREKMKNIWNKFGRGILEYYSVRGTAITFVPYTSSYDVYQILQVKYYICFVIDGTMSMLTELKRVRNSVGQFIKMYKEHGSVPHFKVIIYRDHCDKVLLEKFPNDNKFTSDFASIQEFLLSVEAYGGLDFPEAALDGLATAATECEWKTTIGVKNIIIHIFDAPPHGDFPNPTVHDLRSNKAHCCCCNHGTICPFDWQTHVWDNIEINQIEYHGINTGKRNPSFEATMKEKLGDLCGEFQTVGKEVVNDAILKFFIDHQN</sequence>
<dbReference type="AlphaFoldDB" id="A0AAV7K5M1"/>
<dbReference type="Proteomes" id="UP001165289">
    <property type="component" value="Unassembled WGS sequence"/>
</dbReference>
<dbReference type="GO" id="GO:0005737">
    <property type="term" value="C:cytoplasm"/>
    <property type="evidence" value="ECO:0007669"/>
    <property type="project" value="TreeGrafter"/>
</dbReference>
<dbReference type="InterPro" id="IPR052969">
    <property type="entry name" value="Thr-specific_kinase-like"/>
</dbReference>
<keyword evidence="6" id="KW-1185">Reference proteome</keyword>
<comment type="caution">
    <text evidence="5">The sequence shown here is derived from an EMBL/GenBank/DDBJ whole genome shotgun (WGS) entry which is preliminary data.</text>
</comment>
<dbReference type="Gene3D" id="3.40.50.410">
    <property type="entry name" value="von Willebrand factor, type A domain"/>
    <property type="match status" value="1"/>
</dbReference>
<dbReference type="PANTHER" id="PTHR47763">
    <property type="entry name" value="ALPHA-PROTEIN KINASE VWKA"/>
    <property type="match status" value="1"/>
</dbReference>
<feature type="domain" description="Hemicentin-1-like von Willebrand factor A" evidence="4">
    <location>
        <begin position="220"/>
        <end position="323"/>
    </location>
</feature>
<name>A0AAV7K5M1_9METZ</name>
<dbReference type="EMBL" id="JAKMXF010000144">
    <property type="protein sequence ID" value="KAI6656617.1"/>
    <property type="molecule type" value="Genomic_DNA"/>
</dbReference>
<evidence type="ECO:0000256" key="1">
    <source>
        <dbReference type="ARBA" id="ARBA00004613"/>
    </source>
</evidence>
<reference evidence="5 6" key="1">
    <citation type="journal article" date="2023" name="BMC Biol.">
        <title>The compact genome of the sponge Oopsacas minuta (Hexactinellida) is lacking key metazoan core genes.</title>
        <authorList>
            <person name="Santini S."/>
            <person name="Schenkelaars Q."/>
            <person name="Jourda C."/>
            <person name="Duchesne M."/>
            <person name="Belahbib H."/>
            <person name="Rocher C."/>
            <person name="Selva M."/>
            <person name="Riesgo A."/>
            <person name="Vervoort M."/>
            <person name="Leys S.P."/>
            <person name="Kodjabachian L."/>
            <person name="Le Bivic A."/>
            <person name="Borchiellini C."/>
            <person name="Claverie J.M."/>
            <person name="Renard E."/>
        </authorList>
    </citation>
    <scope>NUCLEOTIDE SEQUENCE [LARGE SCALE GENOMIC DNA]</scope>
    <source>
        <strain evidence="5">SPO-2</strain>
    </source>
</reference>
<organism evidence="5 6">
    <name type="scientific">Oopsacas minuta</name>
    <dbReference type="NCBI Taxonomy" id="111878"/>
    <lineage>
        <taxon>Eukaryota</taxon>
        <taxon>Metazoa</taxon>
        <taxon>Porifera</taxon>
        <taxon>Hexactinellida</taxon>
        <taxon>Hexasterophora</taxon>
        <taxon>Lyssacinosida</taxon>
        <taxon>Leucopsacidae</taxon>
        <taxon>Oopsacas</taxon>
    </lineage>
</organism>